<dbReference type="PANTHER" id="PTHR11902">
    <property type="entry name" value="ENOLASE"/>
    <property type="match status" value="1"/>
</dbReference>
<sequence>MSYKGFMNCNSRVSKEEQEFYDLKMKAAEYYRANGVPQKMEGVLNDMFFDKPEDIYGYLANYFSKLSSPPVISRLLGKEIYDGKGQLSLQAQVLCIIKNEEKTTCSAVISSHREVLDNSFQDQSGVTNINNDKRRDSVMAALHWIHESLNTILKGSDPCDQTGVDKILSDFFMARYLEDQDIRNREKENPPPSVPVPEPSPPTAPPKDKKGGDKGKKGNSTEKPIPPPEPSELVLPGSMAIGSVSLAVAKTGALLQCLPLYKYIKALRNQQPCPEEMHIPVPLVTLLSCGKMSPGKLNLLEEVIVIPKAGQRLKQVLTLTTTTYFQPLFSNFKLHILFSICPVLLGESIKTQPVLPTVSDSGALVVGYERPEQPLDLITEASNNLGLALGKGIHLAVNCAAHNLMDYPKGKYEVITGTPKSPDELVDMYEALISKYPAVVALIDPLRKEDVEQWERLSSVVGASCSLLSDISSKPQCHSSREDAPSLPGVRGYILNQSNETTVTDLIHVTTENKVIIGTTCGEPCSDDALSDVVVGLGVGYVKLGGLSRGERLTKYNRLISIEEELAQQGILGMAFSSLVFSAGRKRRLDKAMGRRETEEQSST</sequence>
<protein>
    <recommendedName>
        <fullName evidence="7">Enolase 4</fullName>
        <ecNumber evidence="3">4.2.1.11</ecNumber>
    </recommendedName>
    <alternativeName>
        <fullName evidence="6">2-phospho-D-glycerate hydro-lyase</fullName>
    </alternativeName>
</protein>
<dbReference type="GO" id="GO:0004634">
    <property type="term" value="F:phosphopyruvate hydratase activity"/>
    <property type="evidence" value="ECO:0007669"/>
    <property type="project" value="UniProtKB-EC"/>
</dbReference>
<comment type="similarity">
    <text evidence="2">Belongs to the enolase family.</text>
</comment>
<dbReference type="GO" id="GO:0000287">
    <property type="term" value="F:magnesium ion binding"/>
    <property type="evidence" value="ECO:0007669"/>
    <property type="project" value="InterPro"/>
</dbReference>
<evidence type="ECO:0000313" key="12">
    <source>
        <dbReference type="Ensembl" id="ENSOMYP00000057717.1"/>
    </source>
</evidence>
<dbReference type="Gene3D" id="3.20.20.120">
    <property type="entry name" value="Enolase-like C-terminal domain"/>
    <property type="match status" value="1"/>
</dbReference>
<dbReference type="GO" id="GO:0000015">
    <property type="term" value="C:phosphopyruvate hydratase complex"/>
    <property type="evidence" value="ECO:0007669"/>
    <property type="project" value="InterPro"/>
</dbReference>
<evidence type="ECO:0000256" key="7">
    <source>
        <dbReference type="ARBA" id="ARBA00034855"/>
    </source>
</evidence>
<reference evidence="12" key="3">
    <citation type="submission" date="2025-09" db="UniProtKB">
        <authorList>
            <consortium name="Ensembl"/>
        </authorList>
    </citation>
    <scope>IDENTIFICATION</scope>
</reference>
<comment type="pathway">
    <text evidence="1">Carbohydrate degradation; glycolysis; pyruvate from D-glyceraldehyde 3-phosphate: step 4/5.</text>
</comment>
<accession>A0A8C7RSA8</accession>
<dbReference type="SMART" id="SM01192">
    <property type="entry name" value="Enolase_C"/>
    <property type="match status" value="1"/>
</dbReference>
<evidence type="ECO:0000256" key="9">
    <source>
        <dbReference type="SAM" id="MobiDB-lite"/>
    </source>
</evidence>
<dbReference type="SUPFAM" id="SSF54826">
    <property type="entry name" value="Enolase N-terminal domain-like"/>
    <property type="match status" value="1"/>
</dbReference>
<dbReference type="CDD" id="cd22974">
    <property type="entry name" value="DD_ENO4"/>
    <property type="match status" value="1"/>
</dbReference>
<keyword evidence="5" id="KW-0456">Lyase</keyword>
<evidence type="ECO:0000256" key="5">
    <source>
        <dbReference type="ARBA" id="ARBA00023239"/>
    </source>
</evidence>
<dbReference type="AlphaFoldDB" id="A0A8C7RSA8"/>
<dbReference type="SUPFAM" id="SSF51604">
    <property type="entry name" value="Enolase C-terminal domain-like"/>
    <property type="match status" value="1"/>
</dbReference>
<dbReference type="Proteomes" id="UP000694395">
    <property type="component" value="Chromosome 23"/>
</dbReference>
<feature type="compositionally biased region" description="Basic and acidic residues" evidence="9">
    <location>
        <begin position="206"/>
        <end position="220"/>
    </location>
</feature>
<dbReference type="InterPro" id="IPR029017">
    <property type="entry name" value="Enolase-like_N"/>
</dbReference>
<feature type="domain" description="Enolase N-terminal" evidence="11">
    <location>
        <begin position="72"/>
        <end position="264"/>
    </location>
</feature>
<feature type="region of interest" description="Disordered" evidence="9">
    <location>
        <begin position="182"/>
        <end position="234"/>
    </location>
</feature>
<reference evidence="12" key="2">
    <citation type="submission" date="2025-08" db="UniProtKB">
        <authorList>
            <consortium name="Ensembl"/>
        </authorList>
    </citation>
    <scope>IDENTIFICATION</scope>
</reference>
<dbReference type="InterPro" id="IPR000941">
    <property type="entry name" value="Enolase"/>
</dbReference>
<evidence type="ECO:0000256" key="1">
    <source>
        <dbReference type="ARBA" id="ARBA00005031"/>
    </source>
</evidence>
<dbReference type="GO" id="GO:0006096">
    <property type="term" value="P:glycolytic process"/>
    <property type="evidence" value="ECO:0007669"/>
    <property type="project" value="UniProtKB-UniPathway"/>
</dbReference>
<dbReference type="EC" id="4.2.1.11" evidence="3"/>
<evidence type="ECO:0000256" key="3">
    <source>
        <dbReference type="ARBA" id="ARBA00012058"/>
    </source>
</evidence>
<feature type="compositionally biased region" description="Pro residues" evidence="9">
    <location>
        <begin position="190"/>
        <end position="205"/>
    </location>
</feature>
<feature type="domain" description="Enolase C-terminal TIM barrel" evidence="10">
    <location>
        <begin position="276"/>
        <end position="579"/>
    </location>
</feature>
<dbReference type="InterPro" id="IPR020810">
    <property type="entry name" value="Enolase_C"/>
</dbReference>
<dbReference type="Pfam" id="PF00113">
    <property type="entry name" value="Enolase_C"/>
    <property type="match status" value="1"/>
</dbReference>
<name>A0A8C7RSA8_ONCMY</name>
<evidence type="ECO:0000259" key="11">
    <source>
        <dbReference type="SMART" id="SM01193"/>
    </source>
</evidence>
<dbReference type="Ensembl" id="ENSOMYT00000062830.2">
    <property type="protein sequence ID" value="ENSOMYP00000057717.1"/>
    <property type="gene ID" value="ENSOMYG00000026607.2"/>
</dbReference>
<dbReference type="InterPro" id="IPR047500">
    <property type="entry name" value="DD_ENO4"/>
</dbReference>
<dbReference type="InterPro" id="IPR036849">
    <property type="entry name" value="Enolase-like_C_sf"/>
</dbReference>
<gene>
    <name evidence="12" type="primary">eno4</name>
</gene>
<keyword evidence="13" id="KW-1185">Reference proteome</keyword>
<evidence type="ECO:0000259" key="10">
    <source>
        <dbReference type="SMART" id="SM01192"/>
    </source>
</evidence>
<evidence type="ECO:0000256" key="6">
    <source>
        <dbReference type="ARBA" id="ARBA00031125"/>
    </source>
</evidence>
<keyword evidence="4" id="KW-0324">Glycolysis</keyword>
<dbReference type="Gene3D" id="3.30.390.10">
    <property type="entry name" value="Enolase-like, N-terminal domain"/>
    <property type="match status" value="1"/>
</dbReference>
<dbReference type="SMART" id="SM01193">
    <property type="entry name" value="Enolase_N"/>
    <property type="match status" value="1"/>
</dbReference>
<proteinExistence type="inferred from homology"/>
<evidence type="ECO:0000256" key="4">
    <source>
        <dbReference type="ARBA" id="ARBA00023152"/>
    </source>
</evidence>
<dbReference type="GeneTree" id="ENSGT00950000182805"/>
<evidence type="ECO:0000256" key="2">
    <source>
        <dbReference type="ARBA" id="ARBA00009604"/>
    </source>
</evidence>
<comment type="catalytic activity">
    <reaction evidence="8">
        <text>(2R)-2-phosphoglycerate = phosphoenolpyruvate + H2O</text>
        <dbReference type="Rhea" id="RHEA:10164"/>
        <dbReference type="ChEBI" id="CHEBI:15377"/>
        <dbReference type="ChEBI" id="CHEBI:58289"/>
        <dbReference type="ChEBI" id="CHEBI:58702"/>
        <dbReference type="EC" id="4.2.1.11"/>
    </reaction>
</comment>
<reference evidence="12" key="1">
    <citation type="submission" date="2020-07" db="EMBL/GenBank/DDBJ databases">
        <title>A long reads based de novo assembly of the rainbow trout Arlee double haploid line genome.</title>
        <authorList>
            <person name="Gao G."/>
            <person name="Palti Y."/>
        </authorList>
    </citation>
    <scope>NUCLEOTIDE SEQUENCE [LARGE SCALE GENOMIC DNA]</scope>
</reference>
<dbReference type="UniPathway" id="UPA00109">
    <property type="reaction ID" value="UER00187"/>
</dbReference>
<evidence type="ECO:0000256" key="8">
    <source>
        <dbReference type="ARBA" id="ARBA00048333"/>
    </source>
</evidence>
<organism evidence="12 13">
    <name type="scientific">Oncorhynchus mykiss</name>
    <name type="common">Rainbow trout</name>
    <name type="synonym">Salmo gairdneri</name>
    <dbReference type="NCBI Taxonomy" id="8022"/>
    <lineage>
        <taxon>Eukaryota</taxon>
        <taxon>Metazoa</taxon>
        <taxon>Chordata</taxon>
        <taxon>Craniata</taxon>
        <taxon>Vertebrata</taxon>
        <taxon>Euteleostomi</taxon>
        <taxon>Actinopterygii</taxon>
        <taxon>Neopterygii</taxon>
        <taxon>Teleostei</taxon>
        <taxon>Protacanthopterygii</taxon>
        <taxon>Salmoniformes</taxon>
        <taxon>Salmonidae</taxon>
        <taxon>Salmoninae</taxon>
        <taxon>Oncorhynchus</taxon>
    </lineage>
</organism>
<dbReference type="PANTHER" id="PTHR11902:SF30">
    <property type="entry name" value="ENOLASE 4"/>
    <property type="match status" value="1"/>
</dbReference>
<dbReference type="InterPro" id="IPR020811">
    <property type="entry name" value="Enolase_N"/>
</dbReference>
<evidence type="ECO:0000313" key="13">
    <source>
        <dbReference type="Proteomes" id="UP000694395"/>
    </source>
</evidence>